<gene>
    <name evidence="2" type="ORF">RGQ29_006601</name>
</gene>
<evidence type="ECO:0000313" key="2">
    <source>
        <dbReference type="EMBL" id="KAK4564593.1"/>
    </source>
</evidence>
<feature type="region of interest" description="Disordered" evidence="1">
    <location>
        <begin position="1"/>
        <end position="29"/>
    </location>
</feature>
<feature type="compositionally biased region" description="Polar residues" evidence="1">
    <location>
        <begin position="74"/>
        <end position="84"/>
    </location>
</feature>
<feature type="region of interest" description="Disordered" evidence="1">
    <location>
        <begin position="133"/>
        <end position="280"/>
    </location>
</feature>
<comment type="caution">
    <text evidence="2">The sequence shown here is derived from an EMBL/GenBank/DDBJ whole genome shotgun (WGS) entry which is preliminary data.</text>
</comment>
<feature type="compositionally biased region" description="Low complexity" evidence="1">
    <location>
        <begin position="203"/>
        <end position="219"/>
    </location>
</feature>
<evidence type="ECO:0000313" key="3">
    <source>
        <dbReference type="Proteomes" id="UP001324115"/>
    </source>
</evidence>
<feature type="region of interest" description="Disordered" evidence="1">
    <location>
        <begin position="361"/>
        <end position="382"/>
    </location>
</feature>
<dbReference type="Proteomes" id="UP001324115">
    <property type="component" value="Unassembled WGS sequence"/>
</dbReference>
<dbReference type="PANTHER" id="PTHR33130">
    <property type="entry name" value="PUTATIVE (DUF1639)-RELATED"/>
    <property type="match status" value="1"/>
</dbReference>
<sequence length="382" mass="41085">MMRYQRVSPDCLPLSNGKKTNINGRILQNNNGTSTKAAIVSSSTTSCSTLEGKGFRFRSPSRTQDHPSHHIEASTATPTSPQSENNHDSPPPPKNQQTPSTSASPGNCGGTGACGGDMLLQWGQRKKARVSRAEIRALTDDSSSSSSAAIKAQRKSSSTSMPPPPPPLPSTSASNASRPRREASAFLSNRNLDERSGCGGNGSPSRNGTSSSSRVISRSMVAGKRSPPPEKLDRKMSSAKDDNKPNGSSLLATDRMNHVDSASAHQASQPEQEAAGAANTAAPLAGGAGEKLNAEVIEWPRIYVALSRKEKEDDFLAMKGTKLPQRPKKRAKNIDKALQYCFPGMWLSDLTRNRYEVREKKNVKKQKRRGLKGMESLDSESE</sequence>
<feature type="compositionally biased region" description="Basic and acidic residues" evidence="1">
    <location>
        <begin position="227"/>
        <end position="244"/>
    </location>
</feature>
<feature type="region of interest" description="Disordered" evidence="1">
    <location>
        <begin position="42"/>
        <end position="112"/>
    </location>
</feature>
<dbReference type="EMBL" id="JAXUIC010000011">
    <property type="protein sequence ID" value="KAK4564593.1"/>
    <property type="molecule type" value="Genomic_DNA"/>
</dbReference>
<name>A0AAN7E856_QUERU</name>
<evidence type="ECO:0000256" key="1">
    <source>
        <dbReference type="SAM" id="MobiDB-lite"/>
    </source>
</evidence>
<reference evidence="2 3" key="1">
    <citation type="journal article" date="2023" name="G3 (Bethesda)">
        <title>A haplotype-resolved chromosome-scale genome for Quercus rubra L. provides insights into the genetics of adaptive traits for red oak species.</title>
        <authorList>
            <person name="Kapoor B."/>
            <person name="Jenkins J."/>
            <person name="Schmutz J."/>
            <person name="Zhebentyayeva T."/>
            <person name="Kuelheim C."/>
            <person name="Coggeshall M."/>
            <person name="Heim C."/>
            <person name="Lasky J.R."/>
            <person name="Leites L."/>
            <person name="Islam-Faridi N."/>
            <person name="Romero-Severson J."/>
            <person name="DeLeo V.L."/>
            <person name="Lucas S.M."/>
            <person name="Lazic D."/>
            <person name="Gailing O."/>
            <person name="Carlson J."/>
            <person name="Staton M."/>
        </authorList>
    </citation>
    <scope>NUCLEOTIDE SEQUENCE [LARGE SCALE GENOMIC DNA]</scope>
    <source>
        <strain evidence="2">Pseudo-F2</strain>
    </source>
</reference>
<dbReference type="InterPro" id="IPR012438">
    <property type="entry name" value="DUF1639"/>
</dbReference>
<feature type="compositionally biased region" description="Basic and acidic residues" evidence="1">
    <location>
        <begin position="63"/>
        <end position="72"/>
    </location>
</feature>
<protein>
    <submittedName>
        <fullName evidence="2">Uncharacterized protein</fullName>
    </submittedName>
</protein>
<accession>A0AAN7E856</accession>
<feature type="compositionally biased region" description="Polar residues" evidence="1">
    <location>
        <begin position="17"/>
        <end position="29"/>
    </location>
</feature>
<dbReference type="Pfam" id="PF07797">
    <property type="entry name" value="DUF1639"/>
    <property type="match status" value="1"/>
</dbReference>
<feature type="compositionally biased region" description="Basic residues" evidence="1">
    <location>
        <begin position="361"/>
        <end position="371"/>
    </location>
</feature>
<feature type="compositionally biased region" description="Polar residues" evidence="1">
    <location>
        <begin position="95"/>
        <end position="105"/>
    </location>
</feature>
<feature type="compositionally biased region" description="Low complexity" evidence="1">
    <location>
        <begin position="142"/>
        <end position="160"/>
    </location>
</feature>
<dbReference type="AlphaFoldDB" id="A0AAN7E856"/>
<organism evidence="2 3">
    <name type="scientific">Quercus rubra</name>
    <name type="common">Northern red oak</name>
    <name type="synonym">Quercus borealis</name>
    <dbReference type="NCBI Taxonomy" id="3512"/>
    <lineage>
        <taxon>Eukaryota</taxon>
        <taxon>Viridiplantae</taxon>
        <taxon>Streptophyta</taxon>
        <taxon>Embryophyta</taxon>
        <taxon>Tracheophyta</taxon>
        <taxon>Spermatophyta</taxon>
        <taxon>Magnoliopsida</taxon>
        <taxon>eudicotyledons</taxon>
        <taxon>Gunneridae</taxon>
        <taxon>Pentapetalae</taxon>
        <taxon>rosids</taxon>
        <taxon>fabids</taxon>
        <taxon>Fagales</taxon>
        <taxon>Fagaceae</taxon>
        <taxon>Quercus</taxon>
    </lineage>
</organism>
<dbReference type="PANTHER" id="PTHR33130:SF33">
    <property type="entry name" value="PUTATIVE (DUF1639)-RELATED"/>
    <property type="match status" value="1"/>
</dbReference>
<proteinExistence type="predicted"/>
<keyword evidence="3" id="KW-1185">Reference proteome</keyword>